<dbReference type="InterPro" id="IPR050546">
    <property type="entry name" value="Glycosyl_Hydrlase_16"/>
</dbReference>
<evidence type="ECO:0000256" key="5">
    <source>
        <dbReference type="ARBA" id="ARBA00023295"/>
    </source>
</evidence>
<dbReference type="FunFam" id="2.60.120.200:FF:000114">
    <property type="entry name" value="Probable endo-1,3(4)-beta-glucanase NFIA_089530"/>
    <property type="match status" value="1"/>
</dbReference>
<evidence type="ECO:0000256" key="1">
    <source>
        <dbReference type="ARBA" id="ARBA00000124"/>
    </source>
</evidence>
<dbReference type="GeneID" id="54561892"/>
<feature type="transmembrane region" description="Helical" evidence="6">
    <location>
        <begin position="48"/>
        <end position="70"/>
    </location>
</feature>
<keyword evidence="6" id="KW-1133">Transmembrane helix</keyword>
<reference evidence="8" key="1">
    <citation type="journal article" date="2020" name="Stud. Mycol.">
        <title>101 Dothideomycetes genomes: a test case for predicting lifestyles and emergence of pathogens.</title>
        <authorList>
            <person name="Haridas S."/>
            <person name="Albert R."/>
            <person name="Binder M."/>
            <person name="Bloem J."/>
            <person name="Labutti K."/>
            <person name="Salamov A."/>
            <person name="Andreopoulos B."/>
            <person name="Baker S."/>
            <person name="Barry K."/>
            <person name="Bills G."/>
            <person name="Bluhm B."/>
            <person name="Cannon C."/>
            <person name="Castanera R."/>
            <person name="Culley D."/>
            <person name="Daum C."/>
            <person name="Ezra D."/>
            <person name="Gonzalez J."/>
            <person name="Henrissat B."/>
            <person name="Kuo A."/>
            <person name="Liang C."/>
            <person name="Lipzen A."/>
            <person name="Lutzoni F."/>
            <person name="Magnuson J."/>
            <person name="Mondo S."/>
            <person name="Nolan M."/>
            <person name="Ohm R."/>
            <person name="Pangilinan J."/>
            <person name="Park H.-J."/>
            <person name="Ramirez L."/>
            <person name="Alfaro M."/>
            <person name="Sun H."/>
            <person name="Tritt A."/>
            <person name="Yoshinaga Y."/>
            <person name="Zwiers L.-H."/>
            <person name="Turgeon B."/>
            <person name="Goodwin S."/>
            <person name="Spatafora J."/>
            <person name="Crous P."/>
            <person name="Grigoriev I."/>
        </authorList>
    </citation>
    <scope>NUCLEOTIDE SEQUENCE</scope>
    <source>
        <strain evidence="8">ATCC 36951</strain>
    </source>
</reference>
<evidence type="ECO:0000256" key="4">
    <source>
        <dbReference type="ARBA" id="ARBA00022801"/>
    </source>
</evidence>
<dbReference type="Pfam" id="PF26113">
    <property type="entry name" value="GH16_XgeA"/>
    <property type="match status" value="1"/>
</dbReference>
<dbReference type="InterPro" id="IPR013320">
    <property type="entry name" value="ConA-like_dom_sf"/>
</dbReference>
<evidence type="ECO:0000256" key="6">
    <source>
        <dbReference type="SAM" id="Phobius"/>
    </source>
</evidence>
<dbReference type="PANTHER" id="PTHR10963:SF42">
    <property type="entry name" value="PUTATIVE (AFU_ORTHOLOGUE AFUA_5G02280)-RELATED"/>
    <property type="match status" value="1"/>
</dbReference>
<dbReference type="Proteomes" id="UP000799537">
    <property type="component" value="Unassembled WGS sequence"/>
</dbReference>
<dbReference type="Gene3D" id="2.60.120.200">
    <property type="match status" value="1"/>
</dbReference>
<dbReference type="GO" id="GO:0009251">
    <property type="term" value="P:glucan catabolic process"/>
    <property type="evidence" value="ECO:0007669"/>
    <property type="project" value="TreeGrafter"/>
</dbReference>
<dbReference type="AlphaFoldDB" id="A0A6A6C568"/>
<dbReference type="RefSeq" id="XP_033663070.1">
    <property type="nucleotide sequence ID" value="XM_033808620.1"/>
</dbReference>
<dbReference type="EC" id="3.2.1.6" evidence="3"/>
<dbReference type="OrthoDB" id="192832at2759"/>
<dbReference type="PANTHER" id="PTHR10963">
    <property type="entry name" value="GLYCOSYL HYDROLASE-RELATED"/>
    <property type="match status" value="1"/>
</dbReference>
<evidence type="ECO:0000256" key="3">
    <source>
        <dbReference type="ARBA" id="ARBA00012599"/>
    </source>
</evidence>
<gene>
    <name evidence="8" type="ORF">M409DRAFT_27560</name>
</gene>
<dbReference type="PROSITE" id="PS51762">
    <property type="entry name" value="GH16_2"/>
    <property type="match status" value="1"/>
</dbReference>
<keyword evidence="9" id="KW-1185">Reference proteome</keyword>
<evidence type="ECO:0000256" key="2">
    <source>
        <dbReference type="ARBA" id="ARBA00006865"/>
    </source>
</evidence>
<organism evidence="8 9">
    <name type="scientific">Zasmidium cellare ATCC 36951</name>
    <dbReference type="NCBI Taxonomy" id="1080233"/>
    <lineage>
        <taxon>Eukaryota</taxon>
        <taxon>Fungi</taxon>
        <taxon>Dikarya</taxon>
        <taxon>Ascomycota</taxon>
        <taxon>Pezizomycotina</taxon>
        <taxon>Dothideomycetes</taxon>
        <taxon>Dothideomycetidae</taxon>
        <taxon>Mycosphaerellales</taxon>
        <taxon>Mycosphaerellaceae</taxon>
        <taxon>Zasmidium</taxon>
    </lineage>
</organism>
<name>A0A6A6C568_ZASCE</name>
<sequence>MYQNVNTRETEMIYSPTHGPPPPYDSIDSLGKTAPNGSTWNPKNWSKVTILCVIAAVVVVIAGIIVGAVIGTRENSYPDYSALAYTLEDTYSGTGFFDNFDYFTGYDPTSGFVHYVDSEVADSQQYNLTYASSSSAILRVDTTDTDASTGRYSVRITSKKQYNSGLFVFDIVNTPYGCSTWNALWLSDPNNWPTNGEIDIVEAVNQATSGNQATLHTASDCKMNVKRKQTGTVLSKNCYNGTDNNAGCGVQGAPSTYGQALNTAGGGIYAMEWRPEGIRIWFFPRASIPSDIPTDVSNTTAPDPSTWPTPLADFPNTNCDISSHFRNQSIIANIDLCGTWAGATSVYSDEDHCPGLCSDFVAGNNTAFETAVWQWNSWRVYTAA</sequence>
<dbReference type="GO" id="GO:0052861">
    <property type="term" value="F:endo-1,3(4)-beta-glucanase activity"/>
    <property type="evidence" value="ECO:0007669"/>
    <property type="project" value="UniProtKB-EC"/>
</dbReference>
<keyword evidence="6" id="KW-0472">Membrane</keyword>
<keyword evidence="6" id="KW-0812">Transmembrane</keyword>
<evidence type="ECO:0000259" key="7">
    <source>
        <dbReference type="PROSITE" id="PS51762"/>
    </source>
</evidence>
<dbReference type="InterPro" id="IPR000757">
    <property type="entry name" value="Beta-glucanase-like"/>
</dbReference>
<evidence type="ECO:0000313" key="8">
    <source>
        <dbReference type="EMBL" id="KAF2162181.1"/>
    </source>
</evidence>
<keyword evidence="4 8" id="KW-0378">Hydrolase</keyword>
<proteinExistence type="inferred from homology"/>
<feature type="domain" description="GH16" evidence="7">
    <location>
        <begin position="78"/>
        <end position="349"/>
    </location>
</feature>
<comment type="catalytic activity">
    <reaction evidence="1">
        <text>Endohydrolysis of (1-&gt;3)- or (1-&gt;4)-linkages in beta-D-glucans when the glucose residue whose reducing group is involved in the linkage to be hydrolyzed is itself substituted at C-3.</text>
        <dbReference type="EC" id="3.2.1.6"/>
    </reaction>
</comment>
<dbReference type="SUPFAM" id="SSF49899">
    <property type="entry name" value="Concanavalin A-like lectins/glucanases"/>
    <property type="match status" value="1"/>
</dbReference>
<dbReference type="CDD" id="cd02181">
    <property type="entry name" value="GH16_fungal_Lam16A_glucanase"/>
    <property type="match status" value="1"/>
</dbReference>
<keyword evidence="5" id="KW-0326">Glycosidase</keyword>
<dbReference type="EMBL" id="ML993615">
    <property type="protein sequence ID" value="KAF2162181.1"/>
    <property type="molecule type" value="Genomic_DNA"/>
</dbReference>
<evidence type="ECO:0000313" key="9">
    <source>
        <dbReference type="Proteomes" id="UP000799537"/>
    </source>
</evidence>
<comment type="similarity">
    <text evidence="2">Belongs to the glycosyl hydrolase 16 family.</text>
</comment>
<accession>A0A6A6C568</accession>
<protein>
    <recommendedName>
        <fullName evidence="3">endo-1,3(4)-beta-glucanase</fullName>
        <ecNumber evidence="3">3.2.1.6</ecNumber>
    </recommendedName>
</protein>